<keyword evidence="3" id="KW-0804">Transcription</keyword>
<keyword evidence="7" id="KW-1185">Reference proteome</keyword>
<gene>
    <name evidence="6" type="ORF">Q7514_07195</name>
</gene>
<dbReference type="RefSeq" id="WP_330132557.1">
    <property type="nucleotide sequence ID" value="NZ_JAUTXY010000002.1"/>
</dbReference>
<reference evidence="6 7" key="1">
    <citation type="submission" date="2023-07" db="EMBL/GenBank/DDBJ databases">
        <authorList>
            <person name="Girao M."/>
            <person name="Carvalho M.F."/>
        </authorList>
    </citation>
    <scope>NUCLEOTIDE SEQUENCE [LARGE SCALE GENOMIC DNA]</scope>
    <source>
        <strain evidence="6 7">YIM65754</strain>
    </source>
</reference>
<keyword evidence="2 4" id="KW-0238">DNA-binding</keyword>
<dbReference type="Proteomes" id="UP001336020">
    <property type="component" value="Unassembled WGS sequence"/>
</dbReference>
<dbReference type="InterPro" id="IPR041669">
    <property type="entry name" value="TetR_C_15"/>
</dbReference>
<evidence type="ECO:0000313" key="6">
    <source>
        <dbReference type="EMBL" id="MEE2057311.1"/>
    </source>
</evidence>
<accession>A0ABU7L6Y4</accession>
<dbReference type="PANTHER" id="PTHR30055">
    <property type="entry name" value="HTH-TYPE TRANSCRIPTIONAL REGULATOR RUTR"/>
    <property type="match status" value="1"/>
</dbReference>
<evidence type="ECO:0000256" key="2">
    <source>
        <dbReference type="ARBA" id="ARBA00023125"/>
    </source>
</evidence>
<proteinExistence type="predicted"/>
<sequence length="192" mass="22453">MSTTPRLSMRERQRNLTRQSILDASLEAFAERGYFATTVDDIVQRAGIGRATFYLHFDGKATVLRNLRDARMVEWQTQDGFNWGHGQEASVRKFFERMVDFYLEAPILYKTLHEARAADPEFAAEHMRTMEELVVEWSRTKTSATREQLRLSAAMLYSMLDYFMHLWLIQGWEIERERAIDAMSDALLAAMR</sequence>
<feature type="domain" description="HTH tetR-type" evidence="5">
    <location>
        <begin position="15"/>
        <end position="75"/>
    </location>
</feature>
<dbReference type="SUPFAM" id="SSF46689">
    <property type="entry name" value="Homeodomain-like"/>
    <property type="match status" value="1"/>
</dbReference>
<protein>
    <submittedName>
        <fullName evidence="6">Helix-turn-helix domain-containing protein</fullName>
    </submittedName>
</protein>
<dbReference type="PROSITE" id="PS01081">
    <property type="entry name" value="HTH_TETR_1"/>
    <property type="match status" value="1"/>
</dbReference>
<feature type="DNA-binding region" description="H-T-H motif" evidence="4">
    <location>
        <begin position="38"/>
        <end position="57"/>
    </location>
</feature>
<evidence type="ECO:0000256" key="3">
    <source>
        <dbReference type="ARBA" id="ARBA00023163"/>
    </source>
</evidence>
<dbReference type="Pfam" id="PF17918">
    <property type="entry name" value="TetR_C_15"/>
    <property type="match status" value="1"/>
</dbReference>
<evidence type="ECO:0000259" key="5">
    <source>
        <dbReference type="PROSITE" id="PS50977"/>
    </source>
</evidence>
<evidence type="ECO:0000256" key="4">
    <source>
        <dbReference type="PROSITE-ProRule" id="PRU00335"/>
    </source>
</evidence>
<evidence type="ECO:0000313" key="7">
    <source>
        <dbReference type="Proteomes" id="UP001336020"/>
    </source>
</evidence>
<keyword evidence="1" id="KW-0805">Transcription regulation</keyword>
<dbReference type="PRINTS" id="PR00455">
    <property type="entry name" value="HTHTETR"/>
</dbReference>
<organism evidence="6 7">
    <name type="scientific">Rhodococcus artemisiae</name>
    <dbReference type="NCBI Taxonomy" id="714159"/>
    <lineage>
        <taxon>Bacteria</taxon>
        <taxon>Bacillati</taxon>
        <taxon>Actinomycetota</taxon>
        <taxon>Actinomycetes</taxon>
        <taxon>Mycobacteriales</taxon>
        <taxon>Nocardiaceae</taxon>
        <taxon>Rhodococcus</taxon>
    </lineage>
</organism>
<comment type="caution">
    <text evidence="6">The sequence shown here is derived from an EMBL/GenBank/DDBJ whole genome shotgun (WGS) entry which is preliminary data.</text>
</comment>
<dbReference type="Gene3D" id="1.10.357.10">
    <property type="entry name" value="Tetracycline Repressor, domain 2"/>
    <property type="match status" value="1"/>
</dbReference>
<dbReference type="PROSITE" id="PS50977">
    <property type="entry name" value="HTH_TETR_2"/>
    <property type="match status" value="1"/>
</dbReference>
<dbReference type="EMBL" id="JAUTXY010000002">
    <property type="protein sequence ID" value="MEE2057311.1"/>
    <property type="molecule type" value="Genomic_DNA"/>
</dbReference>
<name>A0ABU7L6Y4_9NOCA</name>
<dbReference type="InterPro" id="IPR009057">
    <property type="entry name" value="Homeodomain-like_sf"/>
</dbReference>
<evidence type="ECO:0000256" key="1">
    <source>
        <dbReference type="ARBA" id="ARBA00023015"/>
    </source>
</evidence>
<dbReference type="PANTHER" id="PTHR30055:SF234">
    <property type="entry name" value="HTH-TYPE TRANSCRIPTIONAL REGULATOR BETI"/>
    <property type="match status" value="1"/>
</dbReference>
<dbReference type="InterPro" id="IPR023772">
    <property type="entry name" value="DNA-bd_HTH_TetR-type_CS"/>
</dbReference>
<dbReference type="Pfam" id="PF00440">
    <property type="entry name" value="TetR_N"/>
    <property type="match status" value="1"/>
</dbReference>
<dbReference type="InterPro" id="IPR001647">
    <property type="entry name" value="HTH_TetR"/>
</dbReference>
<dbReference type="InterPro" id="IPR050109">
    <property type="entry name" value="HTH-type_TetR-like_transc_reg"/>
</dbReference>